<gene>
    <name evidence="1" type="ORF">QQX03_08680</name>
</gene>
<protein>
    <submittedName>
        <fullName evidence="1">Uncharacterized protein</fullName>
    </submittedName>
</protein>
<dbReference type="KEGG" id="arue:QQX03_08680"/>
<dbReference type="EMBL" id="CP127221">
    <property type="protein sequence ID" value="WIW95036.1"/>
    <property type="molecule type" value="Genomic_DNA"/>
</dbReference>
<organism evidence="1 2">
    <name type="scientific">Altererythrobacter rubellus</name>
    <dbReference type="NCBI Taxonomy" id="2173831"/>
    <lineage>
        <taxon>Bacteria</taxon>
        <taxon>Pseudomonadati</taxon>
        <taxon>Pseudomonadota</taxon>
        <taxon>Alphaproteobacteria</taxon>
        <taxon>Sphingomonadales</taxon>
        <taxon>Erythrobacteraceae</taxon>
        <taxon>Altererythrobacter</taxon>
    </lineage>
</organism>
<proteinExistence type="predicted"/>
<keyword evidence="2" id="KW-1185">Reference proteome</keyword>
<dbReference type="RefSeq" id="WP_285975352.1">
    <property type="nucleotide sequence ID" value="NZ_CP127221.1"/>
</dbReference>
<evidence type="ECO:0000313" key="1">
    <source>
        <dbReference type="EMBL" id="WIW95036.1"/>
    </source>
</evidence>
<dbReference type="Proteomes" id="UP001231445">
    <property type="component" value="Chromosome"/>
</dbReference>
<accession>A0A9Y2F8K4</accession>
<sequence length="110" mass="12152">MIKIVTVLGLINPPRKFSTEGKPLPLLFVVKRARANSVRKILPERNYFSKLKFSSINKSAQGCAGITLTSQRKKGIRDLCHKATKGVRGYLIDRIISDDLSGPVCIATLL</sequence>
<reference evidence="1 2" key="1">
    <citation type="submission" date="2023-06" db="EMBL/GenBank/DDBJ databases">
        <title>Altererythrobacter rubellus NBRC 112769 genome.</title>
        <authorList>
            <person name="Zhang K."/>
        </authorList>
    </citation>
    <scope>NUCLEOTIDE SEQUENCE [LARGE SCALE GENOMIC DNA]</scope>
    <source>
        <strain evidence="1 2">NBRC 112769</strain>
    </source>
</reference>
<evidence type="ECO:0000313" key="2">
    <source>
        <dbReference type="Proteomes" id="UP001231445"/>
    </source>
</evidence>
<dbReference type="AlphaFoldDB" id="A0A9Y2F8K4"/>
<name>A0A9Y2F8K4_9SPHN</name>